<evidence type="ECO:0000313" key="5">
    <source>
        <dbReference type="Proteomes" id="UP000501465"/>
    </source>
</evidence>
<organismHost>
    <name type="scientific">Phacochoerus africanus</name>
    <name type="common">Warthog</name>
    <dbReference type="NCBI Taxonomy" id="41426"/>
</organismHost>
<dbReference type="EMBL" id="MN270978">
    <property type="protein sequence ID" value="QIM08788.1"/>
    <property type="molecule type" value="Genomic_DNA"/>
</dbReference>
<reference evidence="1" key="1">
    <citation type="journal article" date="2016" name="Genome Announc.">
        <title>Complete genome sequence of an African swine fever virus isolate from Sardinia, Italy.</title>
        <authorList>
            <person name="Granberg F."/>
            <person name="Torresi C."/>
            <person name="Oggiano A."/>
            <person name="Malmberg M."/>
            <person name="Iscaro C."/>
            <person name="De Mia G.M."/>
            <person name="Sandor B."/>
        </authorList>
    </citation>
    <scope>NUCLEOTIDE SEQUENCE [LARGE SCALE GENOMIC DNA]</scope>
    <source>
        <strain evidence="1">47/Ss/2008</strain>
    </source>
</reference>
<gene>
    <name evidence="1" type="primary">URF12</name>
    <name evidence="2" type="synonym">URF012</name>
    <name evidence="1" type="ORF">AFSV47Ss_0042</name>
</gene>
<dbReference type="EMBL" id="MN270976">
    <property type="protein sequence ID" value="QIM08322.1"/>
    <property type="molecule type" value="Genomic_DNA"/>
</dbReference>
<dbReference type="Proteomes" id="UP000501683">
    <property type="component" value="Segment"/>
</dbReference>
<name>A0A3G1EUW4_ASF</name>
<proteinExistence type="predicted"/>
<dbReference type="GeneID" id="41902067"/>
<organismHost>
    <name type="scientific">Sus scrofa</name>
    <name type="common">Pig</name>
    <dbReference type="NCBI Taxonomy" id="9823"/>
</organismHost>
<dbReference type="Proteomes" id="UP000503066">
    <property type="component" value="Genome"/>
</dbReference>
<dbReference type="EMBL" id="MN270977">
    <property type="protein sequence ID" value="QIM08555.1"/>
    <property type="molecule type" value="Genomic_DNA"/>
</dbReference>
<organismHost>
    <name type="scientific">Ornithodoros moubata</name>
    <name type="common">Soft tick</name>
    <name type="synonym">Argasid tick</name>
    <dbReference type="NCBI Taxonomy" id="6938"/>
</organismHost>
<dbReference type="EMBL" id="KX354450">
    <property type="protein sequence ID" value="AOO54347.1"/>
    <property type="molecule type" value="Genomic_DNA"/>
</dbReference>
<organismHost>
    <name type="scientific">Phacochoerus aethiopicus</name>
    <name type="common">Warthog</name>
    <dbReference type="NCBI Taxonomy" id="85517"/>
</organismHost>
<dbReference type="RefSeq" id="YP_009703259.1">
    <property type="nucleotide sequence ID" value="NC_044955.1"/>
</dbReference>
<accession>A0A3G1EUW4</accession>
<sequence length="69" mass="7940">MTVINGRVIFFPQASKLHHQIRANANLFFTTQLVYVKNVIKIKATSYPPIELIFMPFIKIVDSLCKIMS</sequence>
<evidence type="ECO:0000313" key="4">
    <source>
        <dbReference type="EMBL" id="QIM08788.1"/>
    </source>
</evidence>
<organismHost>
    <name type="scientific">Ornithodoros</name>
    <name type="common">relapsing fever ticks</name>
    <dbReference type="NCBI Taxonomy" id="6937"/>
</organismHost>
<reference evidence="5 6" key="2">
    <citation type="journal article" date="2020" name="Transbound. Emerg. Dis.">
        <title>The evolution of African swine fever virus in Sardinia (1978 to 2014) as revealed by whole genome sequencing and comparative analysis.</title>
        <authorList>
            <person name="Torresi C."/>
            <person name="Fiori M."/>
            <person name="Bertolotti L."/>
            <person name="Floris M."/>
            <person name="Colitti B."/>
            <person name="Giammarioli M."/>
            <person name="Dei Giudici S."/>
            <person name="Oggiano A."/>
            <person name="Malmberg M."/>
            <person name="De Mia G.M."/>
            <person name="Belak S."/>
            <person name="Granberg F."/>
        </authorList>
    </citation>
    <scope>NUCLEOTIDE SEQUENCE [LARGE SCALE GENOMIC DNA]</scope>
    <source>
        <strain evidence="3">26/Ss/2004</strain>
        <strain evidence="2">60/Nu/1997</strain>
        <strain evidence="4">72407/Ss/2005</strain>
    </source>
</reference>
<evidence type="ECO:0000313" key="6">
    <source>
        <dbReference type="Proteomes" id="UP000501683"/>
    </source>
</evidence>
<organismHost>
    <name type="scientific">Potamochoerus larvatus</name>
    <name type="common">Bushpig</name>
    <dbReference type="NCBI Taxonomy" id="273792"/>
</organismHost>
<evidence type="ECO:0000313" key="2">
    <source>
        <dbReference type="EMBL" id="QIM08322.1"/>
    </source>
</evidence>
<protein>
    <submittedName>
        <fullName evidence="1">Uncharacterized protein</fullName>
    </submittedName>
</protein>
<evidence type="ECO:0000313" key="3">
    <source>
        <dbReference type="EMBL" id="QIM08555.1"/>
    </source>
</evidence>
<dbReference type="Proteomes" id="UP000266411">
    <property type="component" value="Segment"/>
</dbReference>
<dbReference type="KEGG" id="vg:41902067"/>
<dbReference type="Proteomes" id="UP000501465">
    <property type="component" value="Segment"/>
</dbReference>
<organism evidence="1">
    <name type="scientific">African swine fever virus</name>
    <name type="common">ASFV</name>
    <dbReference type="NCBI Taxonomy" id="10497"/>
    <lineage>
        <taxon>Viruses</taxon>
        <taxon>Varidnaviria</taxon>
        <taxon>Bamfordvirae</taxon>
        <taxon>Nucleocytoviricota</taxon>
        <taxon>Pokkesviricetes</taxon>
        <taxon>Asfuvirales</taxon>
        <taxon>Asfarviridae</taxon>
        <taxon>Asfivirus</taxon>
        <taxon>Asfivirus haemorrhagiae</taxon>
    </lineage>
</organism>
<evidence type="ECO:0000313" key="1">
    <source>
        <dbReference type="EMBL" id="AOO54347.1"/>
    </source>
</evidence>